<dbReference type="STRING" id="549386.SAMN02927923_03170"/>
<feature type="transmembrane region" description="Helical" evidence="8">
    <location>
        <begin position="295"/>
        <end position="316"/>
    </location>
</feature>
<evidence type="ECO:0000256" key="8">
    <source>
        <dbReference type="RuleBase" id="RU362081"/>
    </source>
</evidence>
<dbReference type="Gene3D" id="3.40.50.1000">
    <property type="entry name" value="HAD superfamily/HAD-like"/>
    <property type="match status" value="1"/>
</dbReference>
<keyword evidence="8" id="KW-1003">Cell membrane</keyword>
<dbReference type="SUPFAM" id="SSF56784">
    <property type="entry name" value="HAD-like"/>
    <property type="match status" value="1"/>
</dbReference>
<dbReference type="GO" id="GO:0005524">
    <property type="term" value="F:ATP binding"/>
    <property type="evidence" value="ECO:0007669"/>
    <property type="project" value="UniProtKB-UniRule"/>
</dbReference>
<dbReference type="InterPro" id="IPR036412">
    <property type="entry name" value="HAD-like_sf"/>
</dbReference>
<dbReference type="InterPro" id="IPR027256">
    <property type="entry name" value="P-typ_ATPase_IB"/>
</dbReference>
<dbReference type="InterPro" id="IPR008250">
    <property type="entry name" value="ATPase_P-typ_transduc_dom_A_sf"/>
</dbReference>
<dbReference type="GO" id="GO:0005886">
    <property type="term" value="C:plasma membrane"/>
    <property type="evidence" value="ECO:0007669"/>
    <property type="project" value="UniProtKB-SubCell"/>
</dbReference>
<sequence>MIESAGNAPEKPASMSEIRTVGPSASSRSRSVHGAKAPSLQNLHKVVRPILVALPALGLVLGFVTGLAGGEPWPGIIWAAATVPVLSALLVEIVTSLRRGEVGLDIVAALSMTGALVFGEHLAAVVVALMYAGGQYLESFAERRANREMTALLARVPRTALRHRNGRLEEVPLDTIEPQDRLLVRQGDVVPVDGVVEGMAALDQSALTGESLPVQKAAGEAVISGATNVGEAFDLLATHRAAESTYTGIIRLIEAAQASKAPMARLADRFAMAFLALTVALAGGAWFWSGDPIRALAVLVVATPCPLILAVPVAIVSGVSRAARIGVLVKGGRALETLARVRTLVIDKTGTLTHGQARIVKIHPMAELSAEKLLQLAASLDQASKHVIARALVMEAHARGLDLLLPTQVQEIPGEGLEGVVDGRRVAVGGTRFVAQRIPNAGAVLAGGQYPVGSVVVAVAVDGRLTGFLVLADRLRSEAALVVDSLRRLGIVRIVLATGDRRDVAEAVTVGLHLDAVHAELTPDQKIAIVQAEKPHGPVMMIGDGVNDAPALAAANLGIAMGARGAAASAEAADVVLLVDRLDKIPAAVQAARRSRRIALQSVYAGIGLSVVGMLVAALGYLTPVQGALIQEAIDIAVILNALRALWGGGQLGAQGLRRARVQPSPL</sequence>
<dbReference type="GO" id="GO:0046872">
    <property type="term" value="F:metal ion binding"/>
    <property type="evidence" value="ECO:0007669"/>
    <property type="project" value="UniProtKB-KW"/>
</dbReference>
<feature type="transmembrane region" description="Helical" evidence="8">
    <location>
        <begin position="603"/>
        <end position="622"/>
    </location>
</feature>
<evidence type="ECO:0000256" key="4">
    <source>
        <dbReference type="ARBA" id="ARBA00022989"/>
    </source>
</evidence>
<dbReference type="PROSITE" id="PS00154">
    <property type="entry name" value="ATPASE_E1_E2"/>
    <property type="match status" value="1"/>
</dbReference>
<gene>
    <name evidence="11" type="ORF">SAMN02927923_03170</name>
</gene>
<comment type="subcellular location">
    <subcellularLocation>
        <location evidence="8">Cell membrane</location>
    </subcellularLocation>
    <subcellularLocation>
        <location evidence="1">Membrane</location>
    </subcellularLocation>
</comment>
<evidence type="ECO:0000256" key="3">
    <source>
        <dbReference type="ARBA" id="ARBA00022692"/>
    </source>
</evidence>
<protein>
    <recommendedName>
        <fullName evidence="6">P-type Zn(2+) transporter</fullName>
        <ecNumber evidence="6">7.2.2.12</ecNumber>
    </recommendedName>
</protein>
<feature type="transmembrane region" description="Helical" evidence="8">
    <location>
        <begin position="270"/>
        <end position="289"/>
    </location>
</feature>
<dbReference type="PANTHER" id="PTHR48085:SF5">
    <property type="entry name" value="CADMIUM_ZINC-TRANSPORTING ATPASE HMA4-RELATED"/>
    <property type="match status" value="1"/>
</dbReference>
<dbReference type="GO" id="GO:0016887">
    <property type="term" value="F:ATP hydrolysis activity"/>
    <property type="evidence" value="ECO:0007669"/>
    <property type="project" value="InterPro"/>
</dbReference>
<accession>A0A1G5KAP1</accession>
<dbReference type="EMBL" id="FMVJ01000009">
    <property type="protein sequence ID" value="SCY97676.1"/>
    <property type="molecule type" value="Genomic_DNA"/>
</dbReference>
<keyword evidence="12" id="KW-1185">Reference proteome</keyword>
<dbReference type="InterPro" id="IPR059000">
    <property type="entry name" value="ATPase_P-type_domA"/>
</dbReference>
<evidence type="ECO:0000259" key="10">
    <source>
        <dbReference type="Pfam" id="PF00122"/>
    </source>
</evidence>
<dbReference type="Gene3D" id="3.40.1110.10">
    <property type="entry name" value="Calcium-transporting ATPase, cytoplasmic domain N"/>
    <property type="match status" value="1"/>
</dbReference>
<dbReference type="SUPFAM" id="SSF81665">
    <property type="entry name" value="Calcium ATPase, transmembrane domain M"/>
    <property type="match status" value="1"/>
</dbReference>
<name>A0A1G5KAP1_9HYPH</name>
<evidence type="ECO:0000256" key="2">
    <source>
        <dbReference type="ARBA" id="ARBA00006024"/>
    </source>
</evidence>
<evidence type="ECO:0000256" key="5">
    <source>
        <dbReference type="ARBA" id="ARBA00023136"/>
    </source>
</evidence>
<feature type="transmembrane region" description="Helical" evidence="8">
    <location>
        <begin position="106"/>
        <end position="134"/>
    </location>
</feature>
<feature type="transmembrane region" description="Helical" evidence="8">
    <location>
        <begin position="46"/>
        <end position="68"/>
    </location>
</feature>
<keyword evidence="8" id="KW-0479">Metal-binding</keyword>
<keyword evidence="8" id="KW-0547">Nucleotide-binding</keyword>
<keyword evidence="4 8" id="KW-1133">Transmembrane helix</keyword>
<feature type="domain" description="P-type ATPase A" evidence="10">
    <location>
        <begin position="156"/>
        <end position="254"/>
    </location>
</feature>
<evidence type="ECO:0000313" key="11">
    <source>
        <dbReference type="EMBL" id="SCY97676.1"/>
    </source>
</evidence>
<dbReference type="Gene3D" id="2.70.150.10">
    <property type="entry name" value="Calcium-transporting ATPase, cytoplasmic transduction domain A"/>
    <property type="match status" value="1"/>
</dbReference>
<dbReference type="InterPro" id="IPR051014">
    <property type="entry name" value="Cation_Transport_ATPase_IB"/>
</dbReference>
<dbReference type="AlphaFoldDB" id="A0A1G5KAP1"/>
<dbReference type="InterPro" id="IPR023299">
    <property type="entry name" value="ATPase_P-typ_cyto_dom_N"/>
</dbReference>
<comment type="similarity">
    <text evidence="2 8">Belongs to the cation transport ATPase (P-type) (TC 3.A.3) family. Type IB subfamily.</text>
</comment>
<organism evidence="11 12">
    <name type="scientific">Microvirga guangxiensis</name>
    <dbReference type="NCBI Taxonomy" id="549386"/>
    <lineage>
        <taxon>Bacteria</taxon>
        <taxon>Pseudomonadati</taxon>
        <taxon>Pseudomonadota</taxon>
        <taxon>Alphaproteobacteria</taxon>
        <taxon>Hyphomicrobiales</taxon>
        <taxon>Methylobacteriaceae</taxon>
        <taxon>Microvirga</taxon>
    </lineage>
</organism>
<dbReference type="InterPro" id="IPR018303">
    <property type="entry name" value="ATPase_P-typ_P_site"/>
</dbReference>
<dbReference type="SUPFAM" id="SSF81653">
    <property type="entry name" value="Calcium ATPase, transduction domain A"/>
    <property type="match status" value="1"/>
</dbReference>
<feature type="transmembrane region" description="Helical" evidence="8">
    <location>
        <begin position="75"/>
        <end position="94"/>
    </location>
</feature>
<evidence type="ECO:0000256" key="1">
    <source>
        <dbReference type="ARBA" id="ARBA00004370"/>
    </source>
</evidence>
<dbReference type="Pfam" id="PF00702">
    <property type="entry name" value="Hydrolase"/>
    <property type="match status" value="1"/>
</dbReference>
<dbReference type="GO" id="GO:0015086">
    <property type="term" value="F:cadmium ion transmembrane transporter activity"/>
    <property type="evidence" value="ECO:0007669"/>
    <property type="project" value="TreeGrafter"/>
</dbReference>
<dbReference type="Proteomes" id="UP000199569">
    <property type="component" value="Unassembled WGS sequence"/>
</dbReference>
<keyword evidence="8" id="KW-0067">ATP-binding</keyword>
<comment type="catalytic activity">
    <reaction evidence="7">
        <text>Zn(2+)(in) + ATP + H2O = Zn(2+)(out) + ADP + phosphate + H(+)</text>
        <dbReference type="Rhea" id="RHEA:20621"/>
        <dbReference type="ChEBI" id="CHEBI:15377"/>
        <dbReference type="ChEBI" id="CHEBI:15378"/>
        <dbReference type="ChEBI" id="CHEBI:29105"/>
        <dbReference type="ChEBI" id="CHEBI:30616"/>
        <dbReference type="ChEBI" id="CHEBI:43474"/>
        <dbReference type="ChEBI" id="CHEBI:456216"/>
        <dbReference type="EC" id="7.2.2.12"/>
    </reaction>
</comment>
<evidence type="ECO:0000313" key="12">
    <source>
        <dbReference type="Proteomes" id="UP000199569"/>
    </source>
</evidence>
<dbReference type="NCBIfam" id="TIGR01494">
    <property type="entry name" value="ATPase_P-type"/>
    <property type="match status" value="2"/>
</dbReference>
<keyword evidence="3 8" id="KW-0812">Transmembrane</keyword>
<dbReference type="InterPro" id="IPR001757">
    <property type="entry name" value="P_typ_ATPase"/>
</dbReference>
<evidence type="ECO:0000256" key="7">
    <source>
        <dbReference type="ARBA" id="ARBA00047308"/>
    </source>
</evidence>
<dbReference type="RefSeq" id="WP_244510572.1">
    <property type="nucleotide sequence ID" value="NZ_FMVJ01000009.1"/>
</dbReference>
<evidence type="ECO:0000256" key="9">
    <source>
        <dbReference type="SAM" id="MobiDB-lite"/>
    </source>
</evidence>
<dbReference type="EC" id="7.2.2.12" evidence="6"/>
<dbReference type="InterPro" id="IPR023298">
    <property type="entry name" value="ATPase_P-typ_TM_dom_sf"/>
</dbReference>
<dbReference type="InterPro" id="IPR023214">
    <property type="entry name" value="HAD_sf"/>
</dbReference>
<dbReference type="GO" id="GO:0016463">
    <property type="term" value="F:P-type zinc transporter activity"/>
    <property type="evidence" value="ECO:0007669"/>
    <property type="project" value="UniProtKB-EC"/>
</dbReference>
<dbReference type="NCBIfam" id="TIGR01525">
    <property type="entry name" value="ATPase-IB_hvy"/>
    <property type="match status" value="1"/>
</dbReference>
<dbReference type="PANTHER" id="PTHR48085">
    <property type="entry name" value="CADMIUM/ZINC-TRANSPORTING ATPASE HMA2-RELATED"/>
    <property type="match status" value="1"/>
</dbReference>
<proteinExistence type="inferred from homology"/>
<dbReference type="PRINTS" id="PR00119">
    <property type="entry name" value="CATATPASE"/>
</dbReference>
<keyword evidence="5 8" id="KW-0472">Membrane</keyword>
<dbReference type="Pfam" id="PF00122">
    <property type="entry name" value="E1-E2_ATPase"/>
    <property type="match status" value="1"/>
</dbReference>
<feature type="region of interest" description="Disordered" evidence="9">
    <location>
        <begin position="1"/>
        <end position="32"/>
    </location>
</feature>
<reference evidence="11 12" key="1">
    <citation type="submission" date="2016-10" db="EMBL/GenBank/DDBJ databases">
        <authorList>
            <person name="de Groot N.N."/>
        </authorList>
    </citation>
    <scope>NUCLEOTIDE SEQUENCE [LARGE SCALE GENOMIC DNA]</scope>
    <source>
        <strain evidence="11 12">CGMCC 1.7666</strain>
    </source>
</reference>
<evidence type="ECO:0000256" key="6">
    <source>
        <dbReference type="ARBA" id="ARBA00039097"/>
    </source>
</evidence>